<dbReference type="OrthoDB" id="612554at2"/>
<accession>A0A3L7ZTW6</accession>
<keyword evidence="3" id="KW-0418">Kinase</keyword>
<dbReference type="Gene3D" id="3.30.420.10">
    <property type="entry name" value="Ribonuclease H-like superfamily/Ribonuclease H"/>
    <property type="match status" value="1"/>
</dbReference>
<dbReference type="InterPro" id="IPR012337">
    <property type="entry name" value="RNaseH-like_sf"/>
</dbReference>
<comment type="caution">
    <text evidence="3">The sequence shown here is derived from an EMBL/GenBank/DDBJ whole genome shotgun (WGS) entry which is preliminary data.</text>
</comment>
<dbReference type="InterPro" id="IPR036397">
    <property type="entry name" value="RNaseH_sf"/>
</dbReference>
<organism evidence="3 4">
    <name type="scientific">Parabacteroides distasonis</name>
    <dbReference type="NCBI Taxonomy" id="823"/>
    <lineage>
        <taxon>Bacteria</taxon>
        <taxon>Pseudomonadati</taxon>
        <taxon>Bacteroidota</taxon>
        <taxon>Bacteroidia</taxon>
        <taxon>Bacteroidales</taxon>
        <taxon>Tannerellaceae</taxon>
        <taxon>Parabacteroides</taxon>
    </lineage>
</organism>
<feature type="domain" description="Integrase catalytic" evidence="2">
    <location>
        <begin position="279"/>
        <end position="474"/>
    </location>
</feature>
<dbReference type="RefSeq" id="WP_121735237.1">
    <property type="nucleotide sequence ID" value="NZ_QXXG01000018.1"/>
</dbReference>
<evidence type="ECO:0000259" key="2">
    <source>
        <dbReference type="PROSITE" id="PS50994"/>
    </source>
</evidence>
<dbReference type="EMBL" id="RAYI01000007">
    <property type="protein sequence ID" value="RLT74442.1"/>
    <property type="molecule type" value="Genomic_DNA"/>
</dbReference>
<dbReference type="InterPro" id="IPR001584">
    <property type="entry name" value="Integrase_cat-core"/>
</dbReference>
<name>A0A3L7ZTW6_PARDI</name>
<dbReference type="SUPFAM" id="SSF53098">
    <property type="entry name" value="Ribonuclease H-like"/>
    <property type="match status" value="1"/>
</dbReference>
<reference evidence="3 4" key="1">
    <citation type="submission" date="2018-09" db="EMBL/GenBank/DDBJ databases">
        <title>Murine metabolic-syndrome-specific gut microbial biobank.</title>
        <authorList>
            <person name="Liu C."/>
        </authorList>
    </citation>
    <scope>NUCLEOTIDE SEQUENCE [LARGE SCALE GENOMIC DNA]</scope>
    <source>
        <strain evidence="3 4">8-P5</strain>
    </source>
</reference>
<dbReference type="GO" id="GO:0016301">
    <property type="term" value="F:kinase activity"/>
    <property type="evidence" value="ECO:0007669"/>
    <property type="project" value="UniProtKB-KW"/>
</dbReference>
<evidence type="ECO:0000256" key="1">
    <source>
        <dbReference type="SAM" id="MobiDB-lite"/>
    </source>
</evidence>
<feature type="region of interest" description="Disordered" evidence="1">
    <location>
        <begin position="618"/>
        <end position="652"/>
    </location>
</feature>
<sequence>MEYYNKILCVTYEELTSGDDPVIKPNTLYSNVRRGNIQCVNRGGGEGNRALYVYSSIRDKYQQRFVAKYGEPEEIMRREILRGRVRKDEKAEDFFEKHRYDKNGELVPLPEPTITAYTLNASVLNTLIGDIARIRPNRNKLGVSGDYWEEIMKRSEELRTEFGHTLPGCVGRLKELIKRYSPDHYEALISGKYGNRNTLKIGEEEGRYIIALKRSQMPKYTDHQIFETYNRTAPERGWKPLKSERGMKGWLNSPRIKPLWHDAVFGEMRTHQLYDRKHHTLLPASRDSLWYGDGTKLNLYYRDESGNKRTINVYEVVDAYSEVLLGYHISEREDYIAQYHAFRMAIQRSGHKPYELVCDNQGGHKKNTAKGFFSKISRIHRPTAPYNGESKTIENIFGRFQQQVLWTRFGYTGQNVTAVKATSRPNLEIINANIDALPTLDELHEIYEAAREEWNEMKHPATGISRIEMYENSVNEETDAVSVRDMVDMFWYTTEKPSTFTSSGIKITVQKKDYTYEVYDDQGNPDLEWRRRNTFKQFYVQYDPTDMRSVRLLWMDKGGALRFERVGLPPIYIHRAQQEQTEEEKAFIRQQQEAIAGERVERQVIAKEIEYEHGVAPEQHGLVSPDLKGLSKEAKEQLDRRTRQYSQPKKRSLRVSLGKDTKELSNVTWDQIGSNNEVDLRMVACKF</sequence>
<dbReference type="AlphaFoldDB" id="A0A3L7ZTW6"/>
<evidence type="ECO:0000313" key="4">
    <source>
        <dbReference type="Proteomes" id="UP000278164"/>
    </source>
</evidence>
<dbReference type="PROSITE" id="PS50994">
    <property type="entry name" value="INTEGRASE"/>
    <property type="match status" value="1"/>
</dbReference>
<dbReference type="Proteomes" id="UP000278164">
    <property type="component" value="Unassembled WGS sequence"/>
</dbReference>
<proteinExistence type="predicted"/>
<dbReference type="GO" id="GO:0003676">
    <property type="term" value="F:nucleic acid binding"/>
    <property type="evidence" value="ECO:0007669"/>
    <property type="project" value="InterPro"/>
</dbReference>
<keyword evidence="3" id="KW-0808">Transferase</keyword>
<feature type="compositionally biased region" description="Basic and acidic residues" evidence="1">
    <location>
        <begin position="629"/>
        <end position="642"/>
    </location>
</feature>
<evidence type="ECO:0000313" key="3">
    <source>
        <dbReference type="EMBL" id="RLT74442.1"/>
    </source>
</evidence>
<protein>
    <submittedName>
        <fullName evidence="3">Kinase</fullName>
    </submittedName>
</protein>
<dbReference type="GO" id="GO:0015074">
    <property type="term" value="P:DNA integration"/>
    <property type="evidence" value="ECO:0007669"/>
    <property type="project" value="InterPro"/>
</dbReference>
<gene>
    <name evidence="3" type="ORF">D7V78_04850</name>
</gene>